<feature type="signal peptide" evidence="1">
    <location>
        <begin position="1"/>
        <end position="17"/>
    </location>
</feature>
<organism evidence="2 3">
    <name type="scientific">Pristionchus entomophagus</name>
    <dbReference type="NCBI Taxonomy" id="358040"/>
    <lineage>
        <taxon>Eukaryota</taxon>
        <taxon>Metazoa</taxon>
        <taxon>Ecdysozoa</taxon>
        <taxon>Nematoda</taxon>
        <taxon>Chromadorea</taxon>
        <taxon>Rhabditida</taxon>
        <taxon>Rhabditina</taxon>
        <taxon>Diplogasteromorpha</taxon>
        <taxon>Diplogasteroidea</taxon>
        <taxon>Neodiplogasteridae</taxon>
        <taxon>Pristionchus</taxon>
    </lineage>
</organism>
<proteinExistence type="predicted"/>
<protein>
    <submittedName>
        <fullName evidence="2">Uncharacterized protein</fullName>
    </submittedName>
</protein>
<reference evidence="2" key="1">
    <citation type="submission" date="2023-10" db="EMBL/GenBank/DDBJ databases">
        <title>Genome assembly of Pristionchus species.</title>
        <authorList>
            <person name="Yoshida K."/>
            <person name="Sommer R.J."/>
        </authorList>
    </citation>
    <scope>NUCLEOTIDE SEQUENCE</scope>
    <source>
        <strain evidence="2">RS0144</strain>
    </source>
</reference>
<feature type="chain" id="PRO_5043641291" evidence="1">
    <location>
        <begin position="18"/>
        <end position="77"/>
    </location>
</feature>
<comment type="caution">
    <text evidence="2">The sequence shown here is derived from an EMBL/GenBank/DDBJ whole genome shotgun (WGS) entry which is preliminary data.</text>
</comment>
<keyword evidence="1" id="KW-0732">Signal</keyword>
<dbReference type="AlphaFoldDB" id="A0AAV5U3T6"/>
<sequence length="77" mass="8898">LVFIALFATSITAASIAQRLQKHPRFVGQNYLGGMTPLIQENSILDYTPQDLQWLADFPLEKLYQYQNRGWISGRRK</sequence>
<evidence type="ECO:0000313" key="2">
    <source>
        <dbReference type="EMBL" id="GMT01157.1"/>
    </source>
</evidence>
<keyword evidence="3" id="KW-1185">Reference proteome</keyword>
<accession>A0AAV5U3T6</accession>
<gene>
    <name evidence="2" type="ORF">PENTCL1PPCAC_23331</name>
</gene>
<evidence type="ECO:0000256" key="1">
    <source>
        <dbReference type="SAM" id="SignalP"/>
    </source>
</evidence>
<name>A0AAV5U3T6_9BILA</name>
<evidence type="ECO:0000313" key="3">
    <source>
        <dbReference type="Proteomes" id="UP001432027"/>
    </source>
</evidence>
<feature type="non-terminal residue" evidence="2">
    <location>
        <position position="1"/>
    </location>
</feature>
<dbReference type="EMBL" id="BTSX01000005">
    <property type="protein sequence ID" value="GMT01157.1"/>
    <property type="molecule type" value="Genomic_DNA"/>
</dbReference>
<dbReference type="Proteomes" id="UP001432027">
    <property type="component" value="Unassembled WGS sequence"/>
</dbReference>